<keyword evidence="1" id="KW-0732">Signal</keyword>
<evidence type="ECO:0000256" key="1">
    <source>
        <dbReference type="SAM" id="SignalP"/>
    </source>
</evidence>
<gene>
    <name evidence="2" type="ORF">AB4876_01840</name>
</gene>
<protein>
    <submittedName>
        <fullName evidence="2">Uncharacterized protein</fullName>
    </submittedName>
</protein>
<keyword evidence="3" id="KW-1185">Reference proteome</keyword>
<evidence type="ECO:0000313" key="3">
    <source>
        <dbReference type="Proteomes" id="UP001557485"/>
    </source>
</evidence>
<feature type="signal peptide" evidence="1">
    <location>
        <begin position="1"/>
        <end position="23"/>
    </location>
</feature>
<sequence length="97" mass="10630">MSLSSLVILAFALSFGSAHFAHAERTTKNTLSSLTTMWAALHFNSSEKTADTSPWPAAKKINTKFKFDTQPAQLQFRKSNKLVFSLSPAGLSFDASF</sequence>
<organism evidence="2 3">
    <name type="scientific">Zhongshania guokunii</name>
    <dbReference type="NCBI Taxonomy" id="641783"/>
    <lineage>
        <taxon>Bacteria</taxon>
        <taxon>Pseudomonadati</taxon>
        <taxon>Pseudomonadota</taxon>
        <taxon>Gammaproteobacteria</taxon>
        <taxon>Cellvibrionales</taxon>
        <taxon>Spongiibacteraceae</taxon>
        <taxon>Zhongshania</taxon>
    </lineage>
</organism>
<dbReference type="Proteomes" id="UP001557485">
    <property type="component" value="Unassembled WGS sequence"/>
</dbReference>
<evidence type="ECO:0000313" key="2">
    <source>
        <dbReference type="EMBL" id="MEX1667633.1"/>
    </source>
</evidence>
<dbReference type="RefSeq" id="WP_368379949.1">
    <property type="nucleotide sequence ID" value="NZ_JBFRYA010000001.1"/>
</dbReference>
<reference evidence="2 3" key="1">
    <citation type="journal article" date="2011" name="Int. J. Syst. Evol. Microbiol.">
        <title>Zhongshania antarctica gen. nov., sp. nov. and Zhongshania guokunii sp. nov., gammaproteobacteria respectively isolated from coastal attached (fast) ice and surface seawater of the Antarctic.</title>
        <authorList>
            <person name="Li H.J."/>
            <person name="Zhang X.Y."/>
            <person name="Chen C.X."/>
            <person name="Zhang Y.J."/>
            <person name="Gao Z.M."/>
            <person name="Yu Y."/>
            <person name="Chen X.L."/>
            <person name="Chen B."/>
            <person name="Zhang Y.Z."/>
        </authorList>
    </citation>
    <scope>NUCLEOTIDE SEQUENCE [LARGE SCALE GENOMIC DNA]</scope>
    <source>
        <strain evidence="2 3">ZS6-22T</strain>
    </source>
</reference>
<comment type="caution">
    <text evidence="2">The sequence shown here is derived from an EMBL/GenBank/DDBJ whole genome shotgun (WGS) entry which is preliminary data.</text>
</comment>
<proteinExistence type="predicted"/>
<feature type="chain" id="PRO_5046200488" evidence="1">
    <location>
        <begin position="24"/>
        <end position="97"/>
    </location>
</feature>
<accession>A0ABV3U362</accession>
<name>A0ABV3U362_9GAMM</name>
<dbReference type="EMBL" id="JBFRYA010000001">
    <property type="protein sequence ID" value="MEX1667633.1"/>
    <property type="molecule type" value="Genomic_DNA"/>
</dbReference>